<dbReference type="AlphaFoldDB" id="A0A3E3I0M2"/>
<keyword evidence="6 9" id="KW-0822">Tryptophan biosynthesis</keyword>
<evidence type="ECO:0000256" key="2">
    <source>
        <dbReference type="ARBA" id="ARBA00004664"/>
    </source>
</evidence>
<comment type="catalytic activity">
    <reaction evidence="1 9">
        <text>N-(5-phospho-beta-D-ribosyl)anthranilate = 1-(2-carboxyphenylamino)-1-deoxy-D-ribulose 5-phosphate</text>
        <dbReference type="Rhea" id="RHEA:21540"/>
        <dbReference type="ChEBI" id="CHEBI:18277"/>
        <dbReference type="ChEBI" id="CHEBI:58613"/>
        <dbReference type="EC" id="5.3.1.24"/>
    </reaction>
</comment>
<gene>
    <name evidence="9" type="primary">trpF</name>
    <name evidence="11" type="ORF">DXC51_18740</name>
</gene>
<reference evidence="11" key="1">
    <citation type="submission" date="2018-08" db="EMBL/GenBank/DDBJ databases">
        <title>A genome reference for cultivated species of the human gut microbiota.</title>
        <authorList>
            <person name="Zou Y."/>
            <person name="Xue W."/>
            <person name="Luo G."/>
        </authorList>
    </citation>
    <scope>NUCLEOTIDE SEQUENCE [LARGE SCALE GENOMIC DNA]</scope>
    <source>
        <strain evidence="11">TF05-5AC</strain>
    </source>
</reference>
<dbReference type="SUPFAM" id="SSF51366">
    <property type="entry name" value="Ribulose-phoshate binding barrel"/>
    <property type="match status" value="1"/>
</dbReference>
<dbReference type="HAMAP" id="MF_00135">
    <property type="entry name" value="PRAI"/>
    <property type="match status" value="1"/>
</dbReference>
<evidence type="ECO:0000256" key="7">
    <source>
        <dbReference type="ARBA" id="ARBA00023141"/>
    </source>
</evidence>
<evidence type="ECO:0000256" key="1">
    <source>
        <dbReference type="ARBA" id="ARBA00001164"/>
    </source>
</evidence>
<accession>A0A3E3I0M2</accession>
<dbReference type="Proteomes" id="UP000260812">
    <property type="component" value="Unassembled WGS sequence"/>
</dbReference>
<evidence type="ECO:0000256" key="8">
    <source>
        <dbReference type="ARBA" id="ARBA00023235"/>
    </source>
</evidence>
<keyword evidence="12" id="KW-1185">Reference proteome</keyword>
<dbReference type="EMBL" id="QVLV01000014">
    <property type="protein sequence ID" value="RGE57784.1"/>
    <property type="molecule type" value="Genomic_DNA"/>
</dbReference>
<dbReference type="InterPro" id="IPR044643">
    <property type="entry name" value="TrpF_fam"/>
</dbReference>
<comment type="caution">
    <text evidence="11">The sequence shown here is derived from an EMBL/GenBank/DDBJ whole genome shotgun (WGS) entry which is preliminary data.</text>
</comment>
<dbReference type="PANTHER" id="PTHR42894:SF1">
    <property type="entry name" value="N-(5'-PHOSPHORIBOSYL)ANTHRANILATE ISOMERASE"/>
    <property type="match status" value="1"/>
</dbReference>
<dbReference type="EC" id="5.3.1.24" evidence="3 9"/>
<dbReference type="UniPathway" id="UPA00035">
    <property type="reaction ID" value="UER00042"/>
</dbReference>
<evidence type="ECO:0000259" key="10">
    <source>
        <dbReference type="Pfam" id="PF00697"/>
    </source>
</evidence>
<organism evidence="11 12">
    <name type="scientific">Eisenbergiella massiliensis</name>
    <dbReference type="NCBI Taxonomy" id="1720294"/>
    <lineage>
        <taxon>Bacteria</taxon>
        <taxon>Bacillati</taxon>
        <taxon>Bacillota</taxon>
        <taxon>Clostridia</taxon>
        <taxon>Lachnospirales</taxon>
        <taxon>Lachnospiraceae</taxon>
        <taxon>Eisenbergiella</taxon>
    </lineage>
</organism>
<evidence type="ECO:0000313" key="11">
    <source>
        <dbReference type="EMBL" id="RGE57784.1"/>
    </source>
</evidence>
<evidence type="ECO:0000313" key="12">
    <source>
        <dbReference type="Proteomes" id="UP000260812"/>
    </source>
</evidence>
<evidence type="ECO:0000256" key="9">
    <source>
        <dbReference type="HAMAP-Rule" id="MF_00135"/>
    </source>
</evidence>
<keyword evidence="5 9" id="KW-0028">Amino-acid biosynthesis</keyword>
<sequence length="224" mass="25088">MPAAFPEEEKPAERRTKVKICGLSRTEDIFYVNEACPDYVGFVFAKSRRQVEPSQAAALRRLLRREICPVGVFVNQKPEEILRLLRDGTIEAVQLHGQETEEQIRLIRRESGKKVIKAVRITDGRQLDAWKESSADYLLLDGGCGDGKVFDWSVAEKAKSLGKPFFLAGGLNACNAAEAVRLFEPYALDLSSGVENAGVKDRQKILDFMRAVRLAGKERENCDE</sequence>
<comment type="similarity">
    <text evidence="9">Belongs to the TrpF family.</text>
</comment>
<comment type="pathway">
    <text evidence="2 9">Amino-acid biosynthesis; L-tryptophan biosynthesis; L-tryptophan from chorismate: step 3/5.</text>
</comment>
<protein>
    <recommendedName>
        <fullName evidence="4 9">N-(5'-phosphoribosyl)anthranilate isomerase</fullName>
        <shortName evidence="9">PRAI</shortName>
        <ecNumber evidence="3 9">5.3.1.24</ecNumber>
    </recommendedName>
</protein>
<evidence type="ECO:0000256" key="6">
    <source>
        <dbReference type="ARBA" id="ARBA00022822"/>
    </source>
</evidence>
<dbReference type="InterPro" id="IPR013785">
    <property type="entry name" value="Aldolase_TIM"/>
</dbReference>
<dbReference type="Pfam" id="PF00697">
    <property type="entry name" value="PRAI"/>
    <property type="match status" value="1"/>
</dbReference>
<dbReference type="GO" id="GO:0004640">
    <property type="term" value="F:phosphoribosylanthranilate isomerase activity"/>
    <property type="evidence" value="ECO:0007669"/>
    <property type="project" value="UniProtKB-UniRule"/>
</dbReference>
<feature type="domain" description="N-(5'phosphoribosyl) anthranilate isomerase (PRAI)" evidence="10">
    <location>
        <begin position="18"/>
        <end position="209"/>
    </location>
</feature>
<dbReference type="PANTHER" id="PTHR42894">
    <property type="entry name" value="N-(5'-PHOSPHORIBOSYL)ANTHRANILATE ISOMERASE"/>
    <property type="match status" value="1"/>
</dbReference>
<dbReference type="CDD" id="cd00405">
    <property type="entry name" value="PRAI"/>
    <property type="match status" value="1"/>
</dbReference>
<dbReference type="Gene3D" id="3.20.20.70">
    <property type="entry name" value="Aldolase class I"/>
    <property type="match status" value="1"/>
</dbReference>
<dbReference type="InterPro" id="IPR001240">
    <property type="entry name" value="PRAI_dom"/>
</dbReference>
<dbReference type="GO" id="GO:0000162">
    <property type="term" value="P:L-tryptophan biosynthetic process"/>
    <property type="evidence" value="ECO:0007669"/>
    <property type="project" value="UniProtKB-UniRule"/>
</dbReference>
<proteinExistence type="inferred from homology"/>
<keyword evidence="7 9" id="KW-0057">Aromatic amino acid biosynthesis</keyword>
<evidence type="ECO:0000256" key="4">
    <source>
        <dbReference type="ARBA" id="ARBA00022272"/>
    </source>
</evidence>
<keyword evidence="8 9" id="KW-0413">Isomerase</keyword>
<name>A0A3E3I0M2_9FIRM</name>
<evidence type="ECO:0000256" key="5">
    <source>
        <dbReference type="ARBA" id="ARBA00022605"/>
    </source>
</evidence>
<dbReference type="InterPro" id="IPR011060">
    <property type="entry name" value="RibuloseP-bd_barrel"/>
</dbReference>
<evidence type="ECO:0000256" key="3">
    <source>
        <dbReference type="ARBA" id="ARBA00012572"/>
    </source>
</evidence>